<comment type="caution">
    <text evidence="2">The sequence shown here is derived from an EMBL/GenBank/DDBJ whole genome shotgun (WGS) entry which is preliminary data.</text>
</comment>
<name>A0A5D3AMB7_9TREE</name>
<dbReference type="AlphaFoldDB" id="A0A5D3AMB7"/>
<proteinExistence type="predicted"/>
<feature type="transmembrane region" description="Helical" evidence="1">
    <location>
        <begin position="20"/>
        <end position="49"/>
    </location>
</feature>
<keyword evidence="1" id="KW-0472">Membrane</keyword>
<reference evidence="2 3" key="1">
    <citation type="submission" date="2017-05" db="EMBL/GenBank/DDBJ databases">
        <title>The Genome Sequence of Tsuchiyaea wingfieldii DSM 27421.</title>
        <authorList>
            <person name="Cuomo C."/>
            <person name="Passer A."/>
            <person name="Billmyre B."/>
            <person name="Heitman J."/>
        </authorList>
    </citation>
    <scope>NUCLEOTIDE SEQUENCE [LARGE SCALE GENOMIC DNA]</scope>
    <source>
        <strain evidence="2 3">DSM 27421</strain>
    </source>
</reference>
<keyword evidence="1" id="KW-1133">Transmembrane helix</keyword>
<dbReference type="EMBL" id="NIDF01000367">
    <property type="protein sequence ID" value="TYJ51163.1"/>
    <property type="molecule type" value="Genomic_DNA"/>
</dbReference>
<sequence length="149" mass="16477">MAPSSVVSLIPLAKEQHHGVAFIVILVIIIILVISLLVVHHGTIVIIIADKEVSKACRRLSDTRAQYPDPDDDTDSRDRLLTLGTPTITTQKLTSSADAPLERILYLLSDRPSVDQADKLHLVGPYLKISGYFKGMSSPSKLIKDYYRL</sequence>
<keyword evidence="1" id="KW-0812">Transmembrane</keyword>
<dbReference type="Proteomes" id="UP000322245">
    <property type="component" value="Unassembled WGS sequence"/>
</dbReference>
<gene>
    <name evidence="2" type="ORF">B9479_008282</name>
</gene>
<evidence type="ECO:0000313" key="2">
    <source>
        <dbReference type="EMBL" id="TYJ51163.1"/>
    </source>
</evidence>
<evidence type="ECO:0000313" key="3">
    <source>
        <dbReference type="Proteomes" id="UP000322245"/>
    </source>
</evidence>
<protein>
    <submittedName>
        <fullName evidence="2">Uncharacterized protein</fullName>
    </submittedName>
</protein>
<evidence type="ECO:0000256" key="1">
    <source>
        <dbReference type="SAM" id="Phobius"/>
    </source>
</evidence>
<organism evidence="2 3">
    <name type="scientific">Cryptococcus floricola</name>
    <dbReference type="NCBI Taxonomy" id="2591691"/>
    <lineage>
        <taxon>Eukaryota</taxon>
        <taxon>Fungi</taxon>
        <taxon>Dikarya</taxon>
        <taxon>Basidiomycota</taxon>
        <taxon>Agaricomycotina</taxon>
        <taxon>Tremellomycetes</taxon>
        <taxon>Tremellales</taxon>
        <taxon>Cryptococcaceae</taxon>
        <taxon>Cryptococcus</taxon>
    </lineage>
</organism>
<accession>A0A5D3AMB7</accession>
<keyword evidence="3" id="KW-1185">Reference proteome</keyword>